<feature type="transmembrane region" description="Helical" evidence="1">
    <location>
        <begin position="111"/>
        <end position="137"/>
    </location>
</feature>
<evidence type="ECO:0000313" key="2">
    <source>
        <dbReference type="EMBL" id="KAK0724433.1"/>
    </source>
</evidence>
<dbReference type="EMBL" id="JAUKUA010000002">
    <property type="protein sequence ID" value="KAK0724433.1"/>
    <property type="molecule type" value="Genomic_DNA"/>
</dbReference>
<gene>
    <name evidence="2" type="ORF">B0H67DRAFT_482189</name>
</gene>
<reference evidence="2" key="1">
    <citation type="submission" date="2023-06" db="EMBL/GenBank/DDBJ databases">
        <title>Genome-scale phylogeny and comparative genomics of the fungal order Sordariales.</title>
        <authorList>
            <consortium name="Lawrence Berkeley National Laboratory"/>
            <person name="Hensen N."/>
            <person name="Bonometti L."/>
            <person name="Westerberg I."/>
            <person name="Brannstrom I.O."/>
            <person name="Guillou S."/>
            <person name="Cros-Aarteil S."/>
            <person name="Calhoun S."/>
            <person name="Haridas S."/>
            <person name="Kuo A."/>
            <person name="Mondo S."/>
            <person name="Pangilinan J."/>
            <person name="Riley R."/>
            <person name="Labutti K."/>
            <person name="Andreopoulos B."/>
            <person name="Lipzen A."/>
            <person name="Chen C."/>
            <person name="Yanf M."/>
            <person name="Daum C."/>
            <person name="Ng V."/>
            <person name="Clum A."/>
            <person name="Steindorff A."/>
            <person name="Ohm R."/>
            <person name="Martin F."/>
            <person name="Silar P."/>
            <person name="Natvig D."/>
            <person name="Lalanne C."/>
            <person name="Gautier V."/>
            <person name="Ament-Velasquez S.L."/>
            <person name="Kruys A."/>
            <person name="Hutchinson M.I."/>
            <person name="Powell A.J."/>
            <person name="Barry K."/>
            <person name="Miller A.N."/>
            <person name="Grigoriev I.V."/>
            <person name="Debuchy R."/>
            <person name="Gladieux P."/>
            <person name="Thoren M.H."/>
            <person name="Johannesson H."/>
        </authorList>
    </citation>
    <scope>NUCLEOTIDE SEQUENCE</scope>
    <source>
        <strain evidence="2">SMH4607-1</strain>
    </source>
</reference>
<keyword evidence="1" id="KW-1133">Transmembrane helix</keyword>
<evidence type="ECO:0008006" key="4">
    <source>
        <dbReference type="Google" id="ProtNLM"/>
    </source>
</evidence>
<comment type="caution">
    <text evidence="2">The sequence shown here is derived from an EMBL/GenBank/DDBJ whole genome shotgun (WGS) entry which is preliminary data.</text>
</comment>
<protein>
    <recommendedName>
        <fullName evidence="4">MARVEL domain-containing protein</fullName>
    </recommendedName>
</protein>
<keyword evidence="1" id="KW-0812">Transmembrane</keyword>
<accession>A0AA40AYS6</accession>
<dbReference type="PANTHER" id="PTHR39608:SF2">
    <property type="entry name" value="MARVEL DOMAIN-CONTAINING PROTEIN"/>
    <property type="match status" value="1"/>
</dbReference>
<keyword evidence="3" id="KW-1185">Reference proteome</keyword>
<proteinExistence type="predicted"/>
<dbReference type="PANTHER" id="PTHR39608">
    <property type="entry name" value="INTEGRAL MEMBRANE PROTEIN (AFU_ORTHOLOGUE AFUA_5G08640)"/>
    <property type="match status" value="1"/>
</dbReference>
<feature type="transmembrane region" description="Helical" evidence="1">
    <location>
        <begin position="17"/>
        <end position="36"/>
    </location>
</feature>
<sequence>MAEINKLTKVALVLLRFGQFSCGVVALSFVSRFISLANIADAEKDPRLMFTLIVCSISAVYGLVFIAPFLYTFLAFPADFVFFALWVTVFSLVMTRVGTDGCDAVWYRSYWGFYWASSCVQFKLVLASSFISLWNYLLTTILVRHP</sequence>
<dbReference type="Proteomes" id="UP001172102">
    <property type="component" value="Unassembled WGS sequence"/>
</dbReference>
<evidence type="ECO:0000256" key="1">
    <source>
        <dbReference type="SAM" id="Phobius"/>
    </source>
</evidence>
<feature type="transmembrane region" description="Helical" evidence="1">
    <location>
        <begin position="80"/>
        <end position="99"/>
    </location>
</feature>
<organism evidence="2 3">
    <name type="scientific">Lasiosphaeris hirsuta</name>
    <dbReference type="NCBI Taxonomy" id="260670"/>
    <lineage>
        <taxon>Eukaryota</taxon>
        <taxon>Fungi</taxon>
        <taxon>Dikarya</taxon>
        <taxon>Ascomycota</taxon>
        <taxon>Pezizomycotina</taxon>
        <taxon>Sordariomycetes</taxon>
        <taxon>Sordariomycetidae</taxon>
        <taxon>Sordariales</taxon>
        <taxon>Lasiosphaeriaceae</taxon>
        <taxon>Lasiosphaeris</taxon>
    </lineage>
</organism>
<keyword evidence="1" id="KW-0472">Membrane</keyword>
<evidence type="ECO:0000313" key="3">
    <source>
        <dbReference type="Proteomes" id="UP001172102"/>
    </source>
</evidence>
<name>A0AA40AYS6_9PEZI</name>
<feature type="transmembrane region" description="Helical" evidence="1">
    <location>
        <begin position="48"/>
        <end position="74"/>
    </location>
</feature>
<dbReference type="AlphaFoldDB" id="A0AA40AYS6"/>